<dbReference type="InterPro" id="IPR026866">
    <property type="entry name" value="CR006_AAA"/>
</dbReference>
<protein>
    <submittedName>
        <fullName evidence="3">Hemin importer ATP-binding subunit</fullName>
    </submittedName>
</protein>
<evidence type="ECO:0000259" key="1">
    <source>
        <dbReference type="Pfam" id="PF13166"/>
    </source>
</evidence>
<dbReference type="SUPFAM" id="SSF52540">
    <property type="entry name" value="P-loop containing nucleoside triphosphate hydrolases"/>
    <property type="match status" value="1"/>
</dbReference>
<proteinExistence type="predicted"/>
<dbReference type="Proteomes" id="UP000038204">
    <property type="component" value="Unassembled WGS sequence"/>
</dbReference>
<dbReference type="InterPro" id="IPR027417">
    <property type="entry name" value="P-loop_NTPase"/>
</dbReference>
<keyword evidence="3" id="KW-0067">ATP-binding</keyword>
<keyword evidence="3" id="KW-0547">Nucleotide-binding</keyword>
<dbReference type="Gene3D" id="3.40.50.300">
    <property type="entry name" value="P-loop containing nucleotide triphosphate hydrolases"/>
    <property type="match status" value="1"/>
</dbReference>
<evidence type="ECO:0000313" key="5">
    <source>
        <dbReference type="Proteomes" id="UP000038204"/>
    </source>
</evidence>
<gene>
    <name evidence="2" type="ORF">BF17_02575</name>
    <name evidence="3" type="ORF">ERS008667_04204</name>
</gene>
<dbReference type="Pfam" id="PF13166">
    <property type="entry name" value="AAA_13"/>
    <property type="match status" value="1"/>
</dbReference>
<evidence type="ECO:0000313" key="4">
    <source>
        <dbReference type="Proteomes" id="UP000019439"/>
    </source>
</evidence>
<accession>A0A0T9RNH3</accession>
<organism evidence="3 5">
    <name type="scientific">Yersinia similis</name>
    <dbReference type="NCBI Taxonomy" id="367190"/>
    <lineage>
        <taxon>Bacteria</taxon>
        <taxon>Pseudomonadati</taxon>
        <taxon>Pseudomonadota</taxon>
        <taxon>Gammaproteobacteria</taxon>
        <taxon>Enterobacterales</taxon>
        <taxon>Yersiniaceae</taxon>
        <taxon>Yersinia</taxon>
    </lineage>
</organism>
<dbReference type="RefSeq" id="WP_025381167.1">
    <property type="nucleotide sequence ID" value="NZ_CGBP01000031.1"/>
</dbReference>
<reference evidence="3 5" key="2">
    <citation type="submission" date="2015-03" db="EMBL/GenBank/DDBJ databases">
        <authorList>
            <person name="Murphy D."/>
        </authorList>
    </citation>
    <scope>NUCLEOTIDE SEQUENCE [LARGE SCALE GENOMIC DNA]</scope>
    <source>
        <strain evidence="3 5">Y233</strain>
    </source>
</reference>
<sequence length="760" mass="84459">MLERISYIRAVGLLHDVNAAKFKLKKANFIYADNGRGKSTLASIFRSYSQSNPALIVNRKTLGSTDEQKVELHFSNGNKTVFDKTAWDSKHTEMLVFDLDFVEQNVYSGGQVTPGQRQNLLNFAIGNSAVTAQSELDTAINYLSISSKKIKALTDKLSGIHSGQTLTSFIKLKKIGNIDEVIKLTNIRITAAEKNLVIQNKLLPQHIELPSLNIDNLFLILNTSLEGIDLKAEERVKQHIAEHGGGSIENWLSQGAAFIKNDNCPYCEQSLDGLTLVTAYRTYFNKGYKDLVKSVSLLTTGIETRLGEHIIEKIKAAHQVAQSVYQSWLEYIAIQETSLDLTKITISLNQLKLLLLSLASNKINNPLDKVGSDKELLQCRALWTDVIDAIIDCNSVISEKNAAINLYKRNLASENLQLLKGDLLTQQMVKKRYEQPALDLITEYSAEKVIEKAATGVKDVKKAALNVIMIVTLNKYESAINNLLVKFGANFTIKEVKFNYLGGGAPRSEYAIEMRGQNISLSGGNPDFRSSLSEGDKRTLAFAFFIAVLQNDDQLSKKIVVVDDPMCSLDLNRKSNTVTILKEICVSCKQLIILAHDVYFIKKLRDEFSGKNPIDTLLLKLQHANGSFSEIDNIDIDVACESKYFKHHRIVNEFIIGNAHNSAEVAKAIRPMLEGYLHSRFPNHIAKDLMFGKIIGAIQSAHAGSPLNYAISLIPELNGINTYVGKFHHDTNPGADAETIVDTELRSFANRAMTLMYKGG</sequence>
<dbReference type="GO" id="GO:0005524">
    <property type="term" value="F:ATP binding"/>
    <property type="evidence" value="ECO:0007669"/>
    <property type="project" value="UniProtKB-KW"/>
</dbReference>
<keyword evidence="4" id="KW-1185">Reference proteome</keyword>
<dbReference type="Proteomes" id="UP000019439">
    <property type="component" value="Chromosome"/>
</dbReference>
<reference evidence="2 4" key="1">
    <citation type="journal article" date="2014" name="Genome Announc.">
        <title>Genome Sequence of Yersinia similis Y228T, a Member of the Yersinia pseudotuberculosis Complex.</title>
        <authorList>
            <person name="Sprague L.D."/>
            <person name="Neubauer H."/>
        </authorList>
    </citation>
    <scope>NUCLEOTIDE SEQUENCE [LARGE SCALE GENOMIC DNA]</scope>
    <source>
        <strain evidence="2 4">228</strain>
    </source>
</reference>
<dbReference type="EMBL" id="CQBK01000057">
    <property type="protein sequence ID" value="CNI73448.1"/>
    <property type="molecule type" value="Genomic_DNA"/>
</dbReference>
<name>A0A0T9RNH3_9GAMM</name>
<dbReference type="EMBL" id="CP007230">
    <property type="protein sequence ID" value="AHK18371.1"/>
    <property type="molecule type" value="Genomic_DNA"/>
</dbReference>
<evidence type="ECO:0000313" key="3">
    <source>
        <dbReference type="EMBL" id="CNI73448.1"/>
    </source>
</evidence>
<dbReference type="PATRIC" id="fig|367190.3.peg.453"/>
<dbReference type="AlphaFoldDB" id="A0A0T9RNH3"/>
<dbReference type="GeneID" id="96662569"/>
<feature type="domain" description="Protein CR006 P-loop" evidence="1">
    <location>
        <begin position="248"/>
        <end position="685"/>
    </location>
</feature>
<evidence type="ECO:0000313" key="2">
    <source>
        <dbReference type="EMBL" id="AHK18371.1"/>
    </source>
</evidence>
<dbReference type="KEGG" id="ysi:BF17_02575"/>